<keyword evidence="8" id="KW-1185">Reference proteome</keyword>
<dbReference type="GO" id="GO:0032259">
    <property type="term" value="P:methylation"/>
    <property type="evidence" value="ECO:0007669"/>
    <property type="project" value="UniProtKB-KW"/>
</dbReference>
<feature type="active site" evidence="5">
    <location>
        <position position="221"/>
    </location>
</feature>
<dbReference type="InterPro" id="IPR029063">
    <property type="entry name" value="SAM-dependent_MTases_sf"/>
</dbReference>
<feature type="binding site" evidence="4">
    <location>
        <position position="143"/>
    </location>
    <ligand>
        <name>S-adenosyl-L-methionine</name>
        <dbReference type="ChEBI" id="CHEBI:59789"/>
    </ligand>
</feature>
<dbReference type="PROSITE" id="PS01230">
    <property type="entry name" value="TRMA_1"/>
    <property type="match status" value="1"/>
</dbReference>
<proteinExistence type="inferred from homology"/>
<dbReference type="Gene3D" id="3.40.50.150">
    <property type="entry name" value="Vaccinia Virus protein VP39"/>
    <property type="match status" value="1"/>
</dbReference>
<name>A0AA36IN69_9DINO</name>
<accession>A0AA36IN69</accession>
<evidence type="ECO:0008006" key="9">
    <source>
        <dbReference type="Google" id="ProtNLM"/>
    </source>
</evidence>
<dbReference type="GO" id="GO:0006396">
    <property type="term" value="P:RNA processing"/>
    <property type="evidence" value="ECO:0007669"/>
    <property type="project" value="InterPro"/>
</dbReference>
<dbReference type="InterPro" id="IPR010280">
    <property type="entry name" value="U5_MeTrfase_fam"/>
</dbReference>
<feature type="active site" description="Nucleophile" evidence="4">
    <location>
        <position position="221"/>
    </location>
</feature>
<dbReference type="SUPFAM" id="SSF53335">
    <property type="entry name" value="S-adenosyl-L-methionine-dependent methyltransferases"/>
    <property type="match status" value="1"/>
</dbReference>
<reference evidence="7" key="1">
    <citation type="submission" date="2023-08" db="EMBL/GenBank/DDBJ databases">
        <authorList>
            <person name="Chen Y."/>
            <person name="Shah S."/>
            <person name="Dougan E. K."/>
            <person name="Thang M."/>
            <person name="Chan C."/>
        </authorList>
    </citation>
    <scope>NUCLEOTIDE SEQUENCE</scope>
</reference>
<dbReference type="PANTHER" id="PTHR45904:SF2">
    <property type="entry name" value="TRNA (URACIL-5-)-METHYLTRANSFERASE HOMOLOG A"/>
    <property type="match status" value="1"/>
</dbReference>
<dbReference type="EMBL" id="CAUJNA010002168">
    <property type="protein sequence ID" value="CAJ1390902.1"/>
    <property type="molecule type" value="Genomic_DNA"/>
</dbReference>
<comment type="caution">
    <text evidence="4">Lacks conserved residue(s) required for the propagation of feature annotation.</text>
</comment>
<dbReference type="PROSITE" id="PS51687">
    <property type="entry name" value="SAM_MT_RNA_M5U"/>
    <property type="match status" value="1"/>
</dbReference>
<evidence type="ECO:0000313" key="8">
    <source>
        <dbReference type="Proteomes" id="UP001178507"/>
    </source>
</evidence>
<organism evidence="7 8">
    <name type="scientific">Effrenium voratum</name>
    <dbReference type="NCBI Taxonomy" id="2562239"/>
    <lineage>
        <taxon>Eukaryota</taxon>
        <taxon>Sar</taxon>
        <taxon>Alveolata</taxon>
        <taxon>Dinophyceae</taxon>
        <taxon>Suessiales</taxon>
        <taxon>Symbiodiniaceae</taxon>
        <taxon>Effrenium</taxon>
    </lineage>
</organism>
<dbReference type="InterPro" id="IPR045850">
    <property type="entry name" value="TRM2_met"/>
</dbReference>
<comment type="similarity">
    <text evidence="4">Belongs to the class I-like SAM-binding methyltransferase superfamily. RNA M5U methyltransferase family.</text>
</comment>
<dbReference type="CDD" id="cd02440">
    <property type="entry name" value="AdoMet_MTases"/>
    <property type="match status" value="1"/>
</dbReference>
<keyword evidence="1 4" id="KW-0489">Methyltransferase</keyword>
<evidence type="ECO:0000256" key="4">
    <source>
        <dbReference type="PROSITE-ProRule" id="PRU01024"/>
    </source>
</evidence>
<evidence type="ECO:0000313" key="7">
    <source>
        <dbReference type="EMBL" id="CAJ1390902.1"/>
    </source>
</evidence>
<protein>
    <recommendedName>
        <fullName evidence="9">RNA methyltransferase</fullName>
    </recommendedName>
</protein>
<gene>
    <name evidence="7" type="ORF">EVOR1521_LOCUS16202</name>
</gene>
<feature type="region of interest" description="Disordered" evidence="6">
    <location>
        <begin position="273"/>
        <end position="303"/>
    </location>
</feature>
<keyword evidence="3 4" id="KW-0949">S-adenosyl-L-methionine</keyword>
<sequence length="303" mass="32980">MVMARLSTSGEMLVMVQTAAVADEEKEPLIKEIVSALTKEDQIKVVSIYLQFNDEVSDAARPNAPLELIHGQKQLRMRLLGLDFDIGPLSFYQANSRTCELLYGRALEWLRPENEIAMLDVCCGVGTIGLCASRRCKKVVGIELVPEAVESAKANAALNKVDNTEWVVGRAEEVLPKLLQELDPELEVCAVVDPPRAGLHTTVLRALRSCSQLSRMVYVSCNPDSLVEDIIKLTLPSESDEDPFVPLRAVAVDMFPHTLHCEMILLLERSSKVTDPRPKAKAKANSEAAATPEGDTGGSGGGS</sequence>
<dbReference type="GO" id="GO:0003723">
    <property type="term" value="F:RNA binding"/>
    <property type="evidence" value="ECO:0007669"/>
    <property type="project" value="TreeGrafter"/>
</dbReference>
<evidence type="ECO:0000256" key="1">
    <source>
        <dbReference type="ARBA" id="ARBA00022603"/>
    </source>
</evidence>
<evidence type="ECO:0000256" key="2">
    <source>
        <dbReference type="ARBA" id="ARBA00022679"/>
    </source>
</evidence>
<dbReference type="Proteomes" id="UP001178507">
    <property type="component" value="Unassembled WGS sequence"/>
</dbReference>
<dbReference type="PANTHER" id="PTHR45904">
    <property type="entry name" value="TRNA (URACIL-5-)-METHYLTRANSFERASE"/>
    <property type="match status" value="1"/>
</dbReference>
<dbReference type="GO" id="GO:0008173">
    <property type="term" value="F:RNA methyltransferase activity"/>
    <property type="evidence" value="ECO:0007669"/>
    <property type="project" value="InterPro"/>
</dbReference>
<evidence type="ECO:0000256" key="5">
    <source>
        <dbReference type="PROSITE-ProRule" id="PRU10015"/>
    </source>
</evidence>
<dbReference type="AlphaFoldDB" id="A0AA36IN69"/>
<feature type="binding site" evidence="4">
    <location>
        <position position="93"/>
    </location>
    <ligand>
        <name>S-adenosyl-L-methionine</name>
        <dbReference type="ChEBI" id="CHEBI:59789"/>
    </ligand>
</feature>
<keyword evidence="2 4" id="KW-0808">Transferase</keyword>
<comment type="caution">
    <text evidence="7">The sequence shown here is derived from an EMBL/GenBank/DDBJ whole genome shotgun (WGS) entry which is preliminary data.</text>
</comment>
<evidence type="ECO:0000256" key="6">
    <source>
        <dbReference type="SAM" id="MobiDB-lite"/>
    </source>
</evidence>
<dbReference type="InterPro" id="IPR030390">
    <property type="entry name" value="MeTrfase_TrmA_AS"/>
</dbReference>
<evidence type="ECO:0000256" key="3">
    <source>
        <dbReference type="ARBA" id="ARBA00022691"/>
    </source>
</evidence>
<feature type="binding site" evidence="4">
    <location>
        <position position="193"/>
    </location>
    <ligand>
        <name>S-adenosyl-L-methionine</name>
        <dbReference type="ChEBI" id="CHEBI:59789"/>
    </ligand>
</feature>
<dbReference type="Pfam" id="PF05958">
    <property type="entry name" value="tRNA_U5-meth_tr"/>
    <property type="match status" value="1"/>
</dbReference>